<keyword evidence="8" id="KW-0807">Transducer</keyword>
<evidence type="ECO:0000256" key="1">
    <source>
        <dbReference type="ARBA" id="ARBA00004127"/>
    </source>
</evidence>
<dbReference type="AlphaFoldDB" id="A0A7E5WEQ9"/>
<evidence type="ECO:0000256" key="3">
    <source>
        <dbReference type="ARBA" id="ARBA00022692"/>
    </source>
</evidence>
<dbReference type="Gene3D" id="2.170.180.11">
    <property type="entry name" value="Methuselah ectodomain, domain 2"/>
    <property type="match status" value="1"/>
</dbReference>
<dbReference type="GO" id="GO:0012505">
    <property type="term" value="C:endomembrane system"/>
    <property type="evidence" value="ECO:0007669"/>
    <property type="project" value="UniProtKB-SubCell"/>
</dbReference>
<keyword evidence="4 9" id="KW-0732">Signal</keyword>
<comment type="subcellular location">
    <subcellularLocation>
        <location evidence="1">Endomembrane system</location>
        <topology evidence="1">Multi-pass membrane protein</topology>
    </subcellularLocation>
</comment>
<dbReference type="GeneID" id="113502017"/>
<keyword evidence="5" id="KW-0472">Membrane</keyword>
<keyword evidence="10" id="KW-1185">Reference proteome</keyword>
<evidence type="ECO:0000256" key="8">
    <source>
        <dbReference type="ARBA" id="ARBA00023224"/>
    </source>
</evidence>
<proteinExistence type="inferred from homology"/>
<evidence type="ECO:0000313" key="11">
    <source>
        <dbReference type="RefSeq" id="XP_026739174.1"/>
    </source>
</evidence>
<accession>A0A7E5WEQ9</accession>
<sequence>MLAFKISLVYLITSVVQSAPPSTEKALKNIDGDLKNVTFDRSQCKDRICIYKCCGENEVLTRKRCMPTSKFRILKHKVKYVDIPIVQSINGSVVTRSSKRLTKDLVLIPNPTFPKGFKNRMDVNDSHIYEDGSASVVVHSEDGQLFYKLEHLEYCVDYQIFRNESNKKANEIGFFLFVRKVEIDMTEMYYTAIGWFDI</sequence>
<evidence type="ECO:0000256" key="9">
    <source>
        <dbReference type="SAM" id="SignalP"/>
    </source>
</evidence>
<gene>
    <name evidence="11" type="primary">LOC113502017</name>
</gene>
<organism evidence="10 11">
    <name type="scientific">Trichoplusia ni</name>
    <name type="common">Cabbage looper</name>
    <dbReference type="NCBI Taxonomy" id="7111"/>
    <lineage>
        <taxon>Eukaryota</taxon>
        <taxon>Metazoa</taxon>
        <taxon>Ecdysozoa</taxon>
        <taxon>Arthropoda</taxon>
        <taxon>Hexapoda</taxon>
        <taxon>Insecta</taxon>
        <taxon>Pterygota</taxon>
        <taxon>Neoptera</taxon>
        <taxon>Endopterygota</taxon>
        <taxon>Lepidoptera</taxon>
        <taxon>Glossata</taxon>
        <taxon>Ditrysia</taxon>
        <taxon>Noctuoidea</taxon>
        <taxon>Noctuidae</taxon>
        <taxon>Plusiinae</taxon>
        <taxon>Trichoplusia</taxon>
    </lineage>
</organism>
<evidence type="ECO:0000256" key="4">
    <source>
        <dbReference type="ARBA" id="ARBA00022729"/>
    </source>
</evidence>
<dbReference type="Proteomes" id="UP000322000">
    <property type="component" value="Chromosome 16"/>
</dbReference>
<protein>
    <submittedName>
        <fullName evidence="11">Uncharacterized protein LOC113502017</fullName>
    </submittedName>
</protein>
<evidence type="ECO:0000256" key="2">
    <source>
        <dbReference type="ARBA" id="ARBA00008979"/>
    </source>
</evidence>
<keyword evidence="3" id="KW-0812">Transmembrane</keyword>
<dbReference type="SUPFAM" id="SSF63877">
    <property type="entry name" value="Methuselah ectodomain"/>
    <property type="match status" value="1"/>
</dbReference>
<evidence type="ECO:0000256" key="7">
    <source>
        <dbReference type="ARBA" id="ARBA00023170"/>
    </source>
</evidence>
<name>A0A7E5WEQ9_TRINI</name>
<dbReference type="GO" id="GO:0004930">
    <property type="term" value="F:G protein-coupled receptor activity"/>
    <property type="evidence" value="ECO:0007669"/>
    <property type="project" value="UniProtKB-KW"/>
</dbReference>
<evidence type="ECO:0000313" key="10">
    <source>
        <dbReference type="Proteomes" id="UP000322000"/>
    </source>
</evidence>
<keyword evidence="6" id="KW-0297">G-protein coupled receptor</keyword>
<feature type="signal peptide" evidence="9">
    <location>
        <begin position="1"/>
        <end position="18"/>
    </location>
</feature>
<dbReference type="InterPro" id="IPR036272">
    <property type="entry name" value="Methuselah_N_sf"/>
</dbReference>
<evidence type="ECO:0000256" key="5">
    <source>
        <dbReference type="ARBA" id="ARBA00022989"/>
    </source>
</evidence>
<feature type="chain" id="PRO_5028863519" evidence="9">
    <location>
        <begin position="19"/>
        <end position="198"/>
    </location>
</feature>
<evidence type="ECO:0000256" key="6">
    <source>
        <dbReference type="ARBA" id="ARBA00023040"/>
    </source>
</evidence>
<dbReference type="RefSeq" id="XP_026739174.1">
    <property type="nucleotide sequence ID" value="XM_026883373.1"/>
</dbReference>
<reference evidence="11" key="1">
    <citation type="submission" date="2025-08" db="UniProtKB">
        <authorList>
            <consortium name="RefSeq"/>
        </authorList>
    </citation>
    <scope>IDENTIFICATION</scope>
</reference>
<keyword evidence="5" id="KW-1133">Transmembrane helix</keyword>
<dbReference type="KEGG" id="tnl:113502017"/>
<dbReference type="InterPro" id="IPR023311">
    <property type="entry name" value="Methusela_ecto_dom_2"/>
</dbReference>
<comment type="similarity">
    <text evidence="2">Belongs to the G-protein coupled receptor 2 family. Mth subfamily.</text>
</comment>
<keyword evidence="7" id="KW-0675">Receptor</keyword>
<dbReference type="InParanoid" id="A0A7E5WEQ9"/>